<dbReference type="Gene3D" id="1.10.10.10">
    <property type="entry name" value="Winged helix-like DNA-binding domain superfamily/Winged helix DNA-binding domain"/>
    <property type="match status" value="1"/>
</dbReference>
<comment type="cofactor">
    <cofactor evidence="1">
        <name>Mn(2+)</name>
        <dbReference type="ChEBI" id="CHEBI:29035"/>
    </cofactor>
    <cofactor evidence="1">
        <name>Fe(2+)</name>
        <dbReference type="ChEBI" id="CHEBI:29033"/>
    </cofactor>
    <text evidence="1">Binds 1 Mn(2+) or Fe(2+) ion per subunit.</text>
</comment>
<dbReference type="EMBL" id="ABWP01000022">
    <property type="protein sequence ID" value="EEA85770.1"/>
    <property type="molecule type" value="Genomic_DNA"/>
</dbReference>
<keyword evidence="1" id="KW-0408">Iron</keyword>
<dbReference type="SUPFAM" id="SSF46785">
    <property type="entry name" value="Winged helix' DNA-binding domain"/>
    <property type="match status" value="1"/>
</dbReference>
<dbReference type="InterPro" id="IPR036388">
    <property type="entry name" value="WH-like_DNA-bd_sf"/>
</dbReference>
<dbReference type="GO" id="GO:0003700">
    <property type="term" value="F:DNA-binding transcription factor activity"/>
    <property type="evidence" value="ECO:0007669"/>
    <property type="project" value="InterPro"/>
</dbReference>
<dbReference type="AlphaFoldDB" id="B6FXI5"/>
<reference evidence="2 3" key="1">
    <citation type="submission" date="2008-09" db="EMBL/GenBank/DDBJ databases">
        <authorList>
            <person name="Fulton L."/>
            <person name="Clifton S."/>
            <person name="Fulton B."/>
            <person name="Xu J."/>
            <person name="Minx P."/>
            <person name="Pepin K.H."/>
            <person name="Johnson M."/>
            <person name="Thiruvilangam P."/>
            <person name="Bhonagiri V."/>
            <person name="Nash W.E."/>
            <person name="Mardis E.R."/>
            <person name="Wilson R.K."/>
        </authorList>
    </citation>
    <scope>NUCLEOTIDE SEQUENCE [LARGE SCALE GENOMIC DNA]</scope>
    <source>
        <strain evidence="2 3">DSM 13275</strain>
    </source>
</reference>
<feature type="binding site" evidence="1">
    <location>
        <position position="104"/>
    </location>
    <ligand>
        <name>Fe cation</name>
        <dbReference type="ChEBI" id="CHEBI:24875"/>
    </ligand>
</feature>
<dbReference type="InterPro" id="IPR036390">
    <property type="entry name" value="WH_DNA-bd_sf"/>
</dbReference>
<evidence type="ECO:0000256" key="1">
    <source>
        <dbReference type="PIRSR" id="PIRSR602481-2"/>
    </source>
</evidence>
<dbReference type="STRING" id="500633.CLOHIR_00584"/>
<keyword evidence="3" id="KW-1185">Reference proteome</keyword>
<evidence type="ECO:0000313" key="3">
    <source>
        <dbReference type="Proteomes" id="UP000003178"/>
    </source>
</evidence>
<keyword evidence="1" id="KW-0479">Metal-binding</keyword>
<organism evidence="2 3">
    <name type="scientific">Peptacetobacter hiranonis (strain DSM 13275 / JCM 10541 / KCTC 15199 / TO-931)</name>
    <name type="common">Clostridium hiranonis</name>
    <dbReference type="NCBI Taxonomy" id="500633"/>
    <lineage>
        <taxon>Bacteria</taxon>
        <taxon>Bacillati</taxon>
        <taxon>Bacillota</taxon>
        <taxon>Clostridia</taxon>
        <taxon>Peptostreptococcales</taxon>
        <taxon>Peptostreptococcaceae</taxon>
        <taxon>Peptacetobacter</taxon>
    </lineage>
</organism>
<dbReference type="HOGENOM" id="CLU_124840_0_0_9"/>
<dbReference type="Proteomes" id="UP000003178">
    <property type="component" value="Unassembled WGS sequence"/>
</dbReference>
<dbReference type="InterPro" id="IPR002481">
    <property type="entry name" value="FUR"/>
</dbReference>
<sequence length="151" mass="17323">MNKLLKNNGKIDFNNKNEVKNQIVEELKSKGHRITFQRRLILDTILSNETLMIKEVYYNVRKKDRSIGLATVYRFIKILQEAGIIDENEKFTFANADDNVECGDCSVTLQNGEVVSINCCELYSAVKNILVNKGYNDDLKIDSINTTRVKK</sequence>
<proteinExistence type="predicted"/>
<dbReference type="GO" id="GO:0046872">
    <property type="term" value="F:metal ion binding"/>
    <property type="evidence" value="ECO:0007669"/>
    <property type="project" value="UniProtKB-KW"/>
</dbReference>
<comment type="caution">
    <text evidence="2">The sequence shown here is derived from an EMBL/GenBank/DDBJ whole genome shotgun (WGS) entry which is preliminary data.</text>
</comment>
<gene>
    <name evidence="2" type="ORF">CLOHIR_00584</name>
</gene>
<dbReference type="Pfam" id="PF01475">
    <property type="entry name" value="FUR"/>
    <property type="match status" value="1"/>
</dbReference>
<dbReference type="eggNOG" id="COG0735">
    <property type="taxonomic scope" value="Bacteria"/>
</dbReference>
<evidence type="ECO:0000313" key="2">
    <source>
        <dbReference type="EMBL" id="EEA85770.1"/>
    </source>
</evidence>
<accession>B6FXI5</accession>
<name>B6FXI5_PEPHT</name>
<reference evidence="2 3" key="2">
    <citation type="submission" date="2008-10" db="EMBL/GenBank/DDBJ databases">
        <title>Draft genome sequence of Clostridium hiranonis (DSM 13275).</title>
        <authorList>
            <person name="Sudarsanam P."/>
            <person name="Ley R."/>
            <person name="Guruge J."/>
            <person name="Turnbaugh P.J."/>
            <person name="Mahowald M."/>
            <person name="Liep D."/>
            <person name="Gordon J."/>
        </authorList>
    </citation>
    <scope>NUCLEOTIDE SEQUENCE [LARGE SCALE GENOMIC DNA]</scope>
    <source>
        <strain evidence="2 3">DSM 13275</strain>
    </source>
</reference>
<protein>
    <submittedName>
        <fullName evidence="2">Transcriptional regulator, Fur family</fullName>
    </submittedName>
</protein>